<organism evidence="1 2">
    <name type="scientific">Armillaria gallica</name>
    <name type="common">Bulbous honey fungus</name>
    <name type="synonym">Armillaria bulbosa</name>
    <dbReference type="NCBI Taxonomy" id="47427"/>
    <lineage>
        <taxon>Eukaryota</taxon>
        <taxon>Fungi</taxon>
        <taxon>Dikarya</taxon>
        <taxon>Basidiomycota</taxon>
        <taxon>Agaricomycotina</taxon>
        <taxon>Agaricomycetes</taxon>
        <taxon>Agaricomycetidae</taxon>
        <taxon>Agaricales</taxon>
        <taxon>Marasmiineae</taxon>
        <taxon>Physalacriaceae</taxon>
        <taxon>Armillaria</taxon>
    </lineage>
</organism>
<evidence type="ECO:0000313" key="1">
    <source>
        <dbReference type="EMBL" id="PBK80540.1"/>
    </source>
</evidence>
<dbReference type="AlphaFoldDB" id="A0A2H3CFB4"/>
<proteinExistence type="predicted"/>
<name>A0A2H3CFB4_ARMGA</name>
<gene>
    <name evidence="1" type="ORF">ARMGADRAFT_74419</name>
</gene>
<sequence>MDCIWCSATPLSVRTISQLMRKRQKTVEGTLSILRSVLRLGSSEDDEVHLLHASFADYLLDPGCRSLPGSCISGRGMSASPYFGAEGYPSYPSSYHICFCPHEGYGRPDTSSRQL</sequence>
<evidence type="ECO:0000313" key="2">
    <source>
        <dbReference type="Proteomes" id="UP000217790"/>
    </source>
</evidence>
<dbReference type="OrthoDB" id="5967843at2759"/>
<reference evidence="2" key="1">
    <citation type="journal article" date="2017" name="Nat. Ecol. Evol.">
        <title>Genome expansion and lineage-specific genetic innovations in the forest pathogenic fungi Armillaria.</title>
        <authorList>
            <person name="Sipos G."/>
            <person name="Prasanna A.N."/>
            <person name="Walter M.C."/>
            <person name="O'Connor E."/>
            <person name="Balint B."/>
            <person name="Krizsan K."/>
            <person name="Kiss B."/>
            <person name="Hess J."/>
            <person name="Varga T."/>
            <person name="Slot J."/>
            <person name="Riley R."/>
            <person name="Boka B."/>
            <person name="Rigling D."/>
            <person name="Barry K."/>
            <person name="Lee J."/>
            <person name="Mihaltcheva S."/>
            <person name="LaButti K."/>
            <person name="Lipzen A."/>
            <person name="Waldron R."/>
            <person name="Moloney N.M."/>
            <person name="Sperisen C."/>
            <person name="Kredics L."/>
            <person name="Vagvoelgyi C."/>
            <person name="Patrignani A."/>
            <person name="Fitzpatrick D."/>
            <person name="Nagy I."/>
            <person name="Doyle S."/>
            <person name="Anderson J.B."/>
            <person name="Grigoriev I.V."/>
            <person name="Gueldener U."/>
            <person name="Muensterkoetter M."/>
            <person name="Nagy L.G."/>
        </authorList>
    </citation>
    <scope>NUCLEOTIDE SEQUENCE [LARGE SCALE GENOMIC DNA]</scope>
    <source>
        <strain evidence="2">Ar21-2</strain>
    </source>
</reference>
<dbReference type="InParanoid" id="A0A2H3CFB4"/>
<keyword evidence="2" id="KW-1185">Reference proteome</keyword>
<protein>
    <submittedName>
        <fullName evidence="1">Uncharacterized protein</fullName>
    </submittedName>
</protein>
<dbReference type="Proteomes" id="UP000217790">
    <property type="component" value="Unassembled WGS sequence"/>
</dbReference>
<dbReference type="EMBL" id="KZ293743">
    <property type="protein sequence ID" value="PBK80540.1"/>
    <property type="molecule type" value="Genomic_DNA"/>
</dbReference>
<accession>A0A2H3CFB4</accession>